<dbReference type="EMBL" id="CAHIKZ030000637">
    <property type="protein sequence ID" value="CAE1230641.1"/>
    <property type="molecule type" value="Genomic_DNA"/>
</dbReference>
<dbReference type="Pfam" id="PF08616">
    <property type="entry name" value="SPA"/>
    <property type="match status" value="1"/>
</dbReference>
<feature type="domain" description="UDENN" evidence="5">
    <location>
        <begin position="1"/>
        <end position="353"/>
    </location>
</feature>
<dbReference type="PANTHER" id="PTHR28544">
    <property type="entry name" value="PROTEIN FAM45A-RELATED"/>
    <property type="match status" value="1"/>
</dbReference>
<protein>
    <recommendedName>
        <fullName evidence="5">UDENN domain-containing protein</fullName>
    </recommendedName>
</protein>
<evidence type="ECO:0000256" key="3">
    <source>
        <dbReference type="ARBA" id="ARBA00022658"/>
    </source>
</evidence>
<evidence type="ECO:0000313" key="7">
    <source>
        <dbReference type="Proteomes" id="UP000597762"/>
    </source>
</evidence>
<dbReference type="AlphaFoldDB" id="A0A812BG00"/>
<evidence type="ECO:0000313" key="6">
    <source>
        <dbReference type="EMBL" id="CAE1230641.1"/>
    </source>
</evidence>
<sequence>MALYDLLAIGLVEKDNNGDSLYVWSYPSVTSDLQEKFLQRSNMATDSSPCIQFLYSQTSHLWYYIFTNQVQQPCQNLAKVRFVSLILITKDFQPEKYKALCELLLMSYLKSGDPIEILKLYLSVITKGSCASGNNSSFSVSDFSQRQAYAKADLRSVIESFAVETILIYTALMLKKHVVVYHPNIEELLHFMRSLPGLVWHRQDWSIVIPFITLDNQEVNLDLKGRSSYVAGFTDASIQNRTDLYDLMINLQSCEITVAPSAKESLALGKLHKEIAMFMVQCAGDVQLSNQQVIKEISDKTKELLNNIKAFSVPDEETGKPYITMELLQSRKMPKTTENFLYSLSVCEGMVKL</sequence>
<dbReference type="Proteomes" id="UP000597762">
    <property type="component" value="Unassembled WGS sequence"/>
</dbReference>
<reference evidence="6" key="1">
    <citation type="submission" date="2021-01" db="EMBL/GenBank/DDBJ databases">
        <authorList>
            <person name="Li R."/>
            <person name="Bekaert M."/>
        </authorList>
    </citation>
    <scope>NUCLEOTIDE SEQUENCE</scope>
    <source>
        <strain evidence="6">Farmed</strain>
    </source>
</reference>
<comment type="similarity">
    <text evidence="2">Belongs to the DENND10 family.</text>
</comment>
<dbReference type="GO" id="GO:2000641">
    <property type="term" value="P:regulation of early endosome to late endosome transport"/>
    <property type="evidence" value="ECO:0007669"/>
    <property type="project" value="TreeGrafter"/>
</dbReference>
<evidence type="ECO:0000259" key="5">
    <source>
        <dbReference type="PROSITE" id="PS50211"/>
    </source>
</evidence>
<accession>A0A812BG00</accession>
<dbReference type="InterPro" id="IPR042431">
    <property type="entry name" value="FAM45"/>
</dbReference>
<proteinExistence type="inferred from homology"/>
<dbReference type="InterPro" id="IPR037516">
    <property type="entry name" value="Tripartite_DENN"/>
</dbReference>
<evidence type="ECO:0000256" key="4">
    <source>
        <dbReference type="ARBA" id="ARBA00022753"/>
    </source>
</evidence>
<name>A0A812BG00_ACAPH</name>
<dbReference type="GO" id="GO:0015031">
    <property type="term" value="P:protein transport"/>
    <property type="evidence" value="ECO:0007669"/>
    <property type="project" value="TreeGrafter"/>
</dbReference>
<comment type="subcellular location">
    <subcellularLocation>
        <location evidence="1">Late endosome</location>
    </subcellularLocation>
</comment>
<dbReference type="GO" id="GO:0005770">
    <property type="term" value="C:late endosome"/>
    <property type="evidence" value="ECO:0007669"/>
    <property type="project" value="UniProtKB-SubCell"/>
</dbReference>
<dbReference type="PROSITE" id="PS50211">
    <property type="entry name" value="DENN"/>
    <property type="match status" value="1"/>
</dbReference>
<organism evidence="6 7">
    <name type="scientific">Acanthosepion pharaonis</name>
    <name type="common">Pharaoh cuttlefish</name>
    <name type="synonym">Sepia pharaonis</name>
    <dbReference type="NCBI Taxonomy" id="158019"/>
    <lineage>
        <taxon>Eukaryota</taxon>
        <taxon>Metazoa</taxon>
        <taxon>Spiralia</taxon>
        <taxon>Lophotrochozoa</taxon>
        <taxon>Mollusca</taxon>
        <taxon>Cephalopoda</taxon>
        <taxon>Coleoidea</taxon>
        <taxon>Decapodiformes</taxon>
        <taxon>Sepiida</taxon>
        <taxon>Sepiina</taxon>
        <taxon>Sepiidae</taxon>
        <taxon>Acanthosepion</taxon>
    </lineage>
</organism>
<keyword evidence="4" id="KW-0967">Endosome</keyword>
<evidence type="ECO:0000256" key="1">
    <source>
        <dbReference type="ARBA" id="ARBA00004603"/>
    </source>
</evidence>
<keyword evidence="3" id="KW-0344">Guanine-nucleotide releasing factor</keyword>
<dbReference type="OrthoDB" id="66409at2759"/>
<dbReference type="GO" id="GO:0005085">
    <property type="term" value="F:guanyl-nucleotide exchange factor activity"/>
    <property type="evidence" value="ECO:0007669"/>
    <property type="project" value="UniProtKB-KW"/>
</dbReference>
<dbReference type="PANTHER" id="PTHR28544:SF1">
    <property type="entry name" value="DENN DOMAIN-CONTAINING PROTEIN 10-RELATED"/>
    <property type="match status" value="1"/>
</dbReference>
<dbReference type="GO" id="GO:0031267">
    <property type="term" value="F:small GTPase binding"/>
    <property type="evidence" value="ECO:0007669"/>
    <property type="project" value="TreeGrafter"/>
</dbReference>
<keyword evidence="7" id="KW-1185">Reference proteome</keyword>
<gene>
    <name evidence="6" type="ORF">SPHA_17839</name>
</gene>
<evidence type="ECO:0000256" key="2">
    <source>
        <dbReference type="ARBA" id="ARBA00008641"/>
    </source>
</evidence>
<comment type="caution">
    <text evidence="6">The sequence shown here is derived from an EMBL/GenBank/DDBJ whole genome shotgun (WGS) entry which is preliminary data.</text>
</comment>